<evidence type="ECO:0000313" key="7">
    <source>
        <dbReference type="EMBL" id="KAF7274266.1"/>
    </source>
</evidence>
<evidence type="ECO:0000256" key="5">
    <source>
        <dbReference type="SAM" id="SignalP"/>
    </source>
</evidence>
<accession>A0A834I7T1</accession>
<keyword evidence="5" id="KW-0732">Signal</keyword>
<dbReference type="AlphaFoldDB" id="A0A834I7T1"/>
<dbReference type="SUPFAM" id="SSF69179">
    <property type="entry name" value="Integrin domains"/>
    <property type="match status" value="1"/>
</dbReference>
<keyword evidence="2" id="KW-0401">Integrin</keyword>
<gene>
    <name evidence="7" type="ORF">GWI33_013059</name>
</gene>
<dbReference type="InterPro" id="IPR048285">
    <property type="entry name" value="Integrin_alpha_Ig-like_2"/>
</dbReference>
<proteinExistence type="predicted"/>
<comment type="caution">
    <text evidence="7">The sequence shown here is derived from an EMBL/GenBank/DDBJ whole genome shotgun (WGS) entry which is preliminary data.</text>
</comment>
<dbReference type="OrthoDB" id="5573735at2759"/>
<dbReference type="InterPro" id="IPR032695">
    <property type="entry name" value="Integrin_dom_sf"/>
</dbReference>
<dbReference type="Gene3D" id="2.60.40.1510">
    <property type="entry name" value="ntegrin, alpha v. Chain A, domain 3"/>
    <property type="match status" value="1"/>
</dbReference>
<feature type="chain" id="PRO_5033046479" description="Integrin alpha second immunoglobulin-like domain-containing protein" evidence="5">
    <location>
        <begin position="20"/>
        <end position="252"/>
    </location>
</feature>
<keyword evidence="3" id="KW-0472">Membrane</keyword>
<evidence type="ECO:0000256" key="4">
    <source>
        <dbReference type="ARBA" id="ARBA00023180"/>
    </source>
</evidence>
<dbReference type="EMBL" id="JAACXV010012967">
    <property type="protein sequence ID" value="KAF7274266.1"/>
    <property type="molecule type" value="Genomic_DNA"/>
</dbReference>
<dbReference type="GO" id="GO:0016020">
    <property type="term" value="C:membrane"/>
    <property type="evidence" value="ECO:0007669"/>
    <property type="project" value="UniProtKB-SubCell"/>
</dbReference>
<evidence type="ECO:0000313" key="8">
    <source>
        <dbReference type="Proteomes" id="UP000625711"/>
    </source>
</evidence>
<comment type="subcellular location">
    <subcellularLocation>
        <location evidence="1">Membrane</location>
        <topology evidence="1">Single-pass type I membrane protein</topology>
    </subcellularLocation>
</comment>
<organism evidence="7 8">
    <name type="scientific">Rhynchophorus ferrugineus</name>
    <name type="common">Red palm weevil</name>
    <name type="synonym">Curculio ferrugineus</name>
    <dbReference type="NCBI Taxonomy" id="354439"/>
    <lineage>
        <taxon>Eukaryota</taxon>
        <taxon>Metazoa</taxon>
        <taxon>Ecdysozoa</taxon>
        <taxon>Arthropoda</taxon>
        <taxon>Hexapoda</taxon>
        <taxon>Insecta</taxon>
        <taxon>Pterygota</taxon>
        <taxon>Neoptera</taxon>
        <taxon>Endopterygota</taxon>
        <taxon>Coleoptera</taxon>
        <taxon>Polyphaga</taxon>
        <taxon>Cucujiformia</taxon>
        <taxon>Curculionidae</taxon>
        <taxon>Dryophthorinae</taxon>
        <taxon>Rhynchophorus</taxon>
    </lineage>
</organism>
<feature type="signal peptide" evidence="5">
    <location>
        <begin position="1"/>
        <end position="19"/>
    </location>
</feature>
<keyword evidence="8" id="KW-1185">Reference proteome</keyword>
<name>A0A834I7T1_RHYFE</name>
<dbReference type="GO" id="GO:0007229">
    <property type="term" value="P:integrin-mediated signaling pathway"/>
    <property type="evidence" value="ECO:0007669"/>
    <property type="project" value="UniProtKB-KW"/>
</dbReference>
<protein>
    <recommendedName>
        <fullName evidence="6">Integrin alpha second immunoglobulin-like domain-containing protein</fullName>
    </recommendedName>
</protein>
<evidence type="ECO:0000256" key="2">
    <source>
        <dbReference type="ARBA" id="ARBA00023037"/>
    </source>
</evidence>
<dbReference type="Proteomes" id="UP000625711">
    <property type="component" value="Unassembled WGS sequence"/>
</dbReference>
<feature type="domain" description="Integrin alpha second immunoglobulin-like" evidence="6">
    <location>
        <begin position="168"/>
        <end position="243"/>
    </location>
</feature>
<evidence type="ECO:0000256" key="3">
    <source>
        <dbReference type="ARBA" id="ARBA00023136"/>
    </source>
</evidence>
<evidence type="ECO:0000259" key="6">
    <source>
        <dbReference type="Pfam" id="PF20805"/>
    </source>
</evidence>
<reference evidence="7" key="1">
    <citation type="submission" date="2020-08" db="EMBL/GenBank/DDBJ databases">
        <title>Genome sequencing and assembly of the red palm weevil Rhynchophorus ferrugineus.</title>
        <authorList>
            <person name="Dias G.B."/>
            <person name="Bergman C.M."/>
            <person name="Manee M."/>
        </authorList>
    </citation>
    <scope>NUCLEOTIDE SEQUENCE</scope>
    <source>
        <strain evidence="7">AA-2017</strain>
        <tissue evidence="7">Whole larva</tissue>
    </source>
</reference>
<keyword evidence="4" id="KW-0325">Glycoprotein</keyword>
<dbReference type="Pfam" id="PF20805">
    <property type="entry name" value="Integrin_A_Ig_2"/>
    <property type="match status" value="1"/>
</dbReference>
<evidence type="ECO:0000256" key="1">
    <source>
        <dbReference type="ARBA" id="ARBA00004479"/>
    </source>
</evidence>
<dbReference type="GO" id="GO:0007157">
    <property type="term" value="P:heterophilic cell-cell adhesion via plasma membrane cell adhesion molecules"/>
    <property type="evidence" value="ECO:0007669"/>
    <property type="project" value="UniProtKB-ARBA"/>
</dbReference>
<sequence length="252" mass="28839">MKQLYFLSFMFCLINIVDNDDKVYYEFRNSYKFSQSDNNAFAGRNESVIEVSVNWCTNPDILPVNATSFELELHITSVNLINDLGFSQVPFKVSLDDMDVRITTEKEYDVFNVFFNRPIKKTYILNVKPFENTFRPLELKVEVVIKNDSLSSEGKPFSIGELLYKHGCGSDFECQTGLSISLIPERKEFVMDKDREVVVNAIVENKADTAYQLQIQFVVSDGVTLQNSSQCFKSQSSYICNISEPLEVGKIQ</sequence>
<feature type="non-terminal residue" evidence="7">
    <location>
        <position position="1"/>
    </location>
</feature>